<accession>A0AAN8JIY1</accession>
<feature type="region of interest" description="Disordered" evidence="1">
    <location>
        <begin position="1304"/>
        <end position="1398"/>
    </location>
</feature>
<dbReference type="GO" id="GO:0046332">
    <property type="term" value="F:SMAD binding"/>
    <property type="evidence" value="ECO:0007669"/>
    <property type="project" value="InterPro"/>
</dbReference>
<feature type="domain" description="c-SKI SMAD4-binding" evidence="2">
    <location>
        <begin position="1446"/>
        <end position="1489"/>
    </location>
</feature>
<dbReference type="EMBL" id="JAZGQO010000009">
    <property type="protein sequence ID" value="KAK6178462.1"/>
    <property type="molecule type" value="Genomic_DNA"/>
</dbReference>
<evidence type="ECO:0000313" key="5">
    <source>
        <dbReference type="Proteomes" id="UP001347796"/>
    </source>
</evidence>
<feature type="compositionally biased region" description="Low complexity" evidence="1">
    <location>
        <begin position="965"/>
        <end position="975"/>
    </location>
</feature>
<dbReference type="InterPro" id="IPR059069">
    <property type="entry name" value="DHD_metazoa"/>
</dbReference>
<feature type="region of interest" description="Disordered" evidence="1">
    <location>
        <begin position="15"/>
        <end position="85"/>
    </location>
</feature>
<dbReference type="Proteomes" id="UP001347796">
    <property type="component" value="Unassembled WGS sequence"/>
</dbReference>
<feature type="region of interest" description="Disordered" evidence="1">
    <location>
        <begin position="934"/>
        <end position="976"/>
    </location>
</feature>
<gene>
    <name evidence="4" type="ORF">SNE40_013250</name>
</gene>
<dbReference type="InterPro" id="IPR010919">
    <property type="entry name" value="SAND-like_dom_sf"/>
</dbReference>
<dbReference type="InterPro" id="IPR014890">
    <property type="entry name" value="c-SKI_SMAD4-bd_dom"/>
</dbReference>
<comment type="caution">
    <text evidence="4">The sequence shown here is derived from an EMBL/GenBank/DDBJ whole genome shotgun (WGS) entry which is preliminary data.</text>
</comment>
<reference evidence="4 5" key="1">
    <citation type="submission" date="2024-01" db="EMBL/GenBank/DDBJ databases">
        <title>The genome of the rayed Mediterranean limpet Patella caerulea (Linnaeus, 1758).</title>
        <authorList>
            <person name="Anh-Thu Weber A."/>
            <person name="Halstead-Nussloch G."/>
        </authorList>
    </citation>
    <scope>NUCLEOTIDE SEQUENCE [LARGE SCALE GENOMIC DNA]</scope>
    <source>
        <strain evidence="4">AATW-2023a</strain>
        <tissue evidence="4">Whole specimen</tissue>
    </source>
</reference>
<keyword evidence="5" id="KW-1185">Reference proteome</keyword>
<evidence type="ECO:0000313" key="4">
    <source>
        <dbReference type="EMBL" id="KAK6178462.1"/>
    </source>
</evidence>
<dbReference type="Gene3D" id="3.10.390.10">
    <property type="entry name" value="SAND domain-like"/>
    <property type="match status" value="1"/>
</dbReference>
<dbReference type="Pfam" id="PF25867">
    <property type="entry name" value="HTH_75"/>
    <property type="match status" value="1"/>
</dbReference>
<evidence type="ECO:0008006" key="6">
    <source>
        <dbReference type="Google" id="ProtNLM"/>
    </source>
</evidence>
<evidence type="ECO:0000259" key="2">
    <source>
        <dbReference type="Pfam" id="PF08782"/>
    </source>
</evidence>
<organism evidence="4 5">
    <name type="scientific">Patella caerulea</name>
    <name type="common">Rayed Mediterranean limpet</name>
    <dbReference type="NCBI Taxonomy" id="87958"/>
    <lineage>
        <taxon>Eukaryota</taxon>
        <taxon>Metazoa</taxon>
        <taxon>Spiralia</taxon>
        <taxon>Lophotrochozoa</taxon>
        <taxon>Mollusca</taxon>
        <taxon>Gastropoda</taxon>
        <taxon>Patellogastropoda</taxon>
        <taxon>Patelloidea</taxon>
        <taxon>Patellidae</taxon>
        <taxon>Patella</taxon>
    </lineage>
</organism>
<protein>
    <recommendedName>
        <fullName evidence="6">C2H2-type domain-containing protein</fullName>
    </recommendedName>
</protein>
<proteinExistence type="predicted"/>
<sequence length="1703" mass="188111">MDFNALDLLASTAVLQTRDSDNSSSPGTNHQDGKSDETSEQSAETDEDGNPPELAIKDISQVEDTMGSMKRGRKSSLSEETPNLPKDVTLTNLCFVKSTEDLLNCGNKIGDTVNNVSDQSKMDDTSILTTPSLNITDKTENSDTDSCMEDNDILNSEESTSDLMVTRTASDELDNNKLCKNKTIMRSLLTGQTVNTDSEQFDETNVVCCKKVNCDEQSPDSVSVLGIDQSSNENNSASIGISISEQCEHNLEDTVNNELVDVGQAKFTVSEKMCESKDVMSTLDDSSVLKNHLENCKNSLQDSVLDSIEDPVASHSDSEALHFVVVSDHCYASVPGKNITPSYSYLERLDGEDHESDSGIDGNSSSEEAEHRTRSLSLDSNCLHCGFPELSGRSGRLLSQGSDFDRSPIGNSGYHLGLSVLSPTLSSSDSQCSDYHNTGTNLVENASLQKYDSDSVFDEKKYKTVDFDLDNRVTASTSDKTDTGHDVVKVGKFRIGKFASFTNIDDTESDKIYNRDSFNVSYGVSPASSVGMPASPGIPSLLQSPCGDWDRSDAGSEVLDDMDYIPTPEEPKELALMLQSNKLPNSSTVCLTVNHDHDYCFRGGSLPSSPIGFDRKSGKTEKRKYMTAARSRGTNLYLKEPKSKTVKIKNKKGLSETIEKVKNSLATSAPVSIDCDFKKPEQPVNPFLDKFNSMGRPKRRLEKEEEPEIELDSGSKLKITGKFQNDFVYFLNKTSRNRRRSSFEIANLVNSDGKIVQPAKPIDIIVPHLTDDDLEVLQTKGRAGLAMLEKFSTNPQLLDRFSATLQSQSKVCDEKNNGVNQVTTESYIDDDKIINTILSMENDNLGSPVPSEHSVSTDMDFFNNGSGGETINLMGENMTLTPDQVDLLLNAVKDVSTSEDFIESPEKIVLATSPNEDHRSFTNMQHTCDNSSTGLLDNNSMDVSDQEWTVKTDKGDNEDTDSTYSSSDIGHSSVSDIKEDSQESFELKDGDMDVHVEDVNKCVNSVIDNNVTDKSLAIDQDLNNLALANTKPGKSLLDSELNGFSNTLGTTLPDLNLPLEKSFELLGNDFRLDKPDDLFPEANMDLPPHQESNLSDYNNTPWVVTVTIYWNDLPAIMINNKPFIRLVDIHKQILPAKDTGILKKRCQLLSIHVMNCSEMQRYFLVQYGRGYNSKSTLIVSKTDACQLVGYYAYPQPRVAKSEDATVLHLSHLSQHMALLQPNVPSAHARMVRKKRSGSRTASRNTSPERKENGKSGTTSAPPSPKVLKSAPVVIPTVVSKRLRHKKINFLEMLKGDSVEKMEAQSEKALQVSVTNKKKPENGKKLNNRGKKKEEESKIVLENSSEEEGTAESEDVHEESLTSLSSTEEECETIKPKRKKSINKISPTNGKKTQSKRLGPLRVSVKGLLHFTKPSKKSAMIKNVLKGLDVVHTALEFKAGQIPISQNGTLHLDLYKKKSSLCVRCVDCLKLLSVQSFLAHQHYPEDNKTLTTVLETQTLSPKSSDSSRNMKHIWEDFQQRREKFEGCRFLKPAKAVAKAVDAAEKSSKSKKSEELSTMDVTTSIGEAVLDVGDNMATPQDIKEKCESVSLNVPLEILRPVEERLTPHVSTLNTGDKDNDITVSELLLPTVEANSKIVTCHIEETNSSLSSQITDLNTAADVFDKSGIRSSSRKRKSRQYFSFEDYSFSNKKAKMDESECKDSNV</sequence>
<feature type="compositionally biased region" description="Basic and acidic residues" evidence="1">
    <location>
        <begin position="948"/>
        <end position="957"/>
    </location>
</feature>
<feature type="region of interest" description="Disordered" evidence="1">
    <location>
        <begin position="1221"/>
        <end position="1267"/>
    </location>
</feature>
<feature type="compositionally biased region" description="Polar residues" evidence="1">
    <location>
        <begin position="1382"/>
        <end position="1391"/>
    </location>
</feature>
<feature type="region of interest" description="Disordered" evidence="1">
    <location>
        <begin position="352"/>
        <end position="373"/>
    </location>
</feature>
<feature type="compositionally biased region" description="Acidic residues" evidence="1">
    <location>
        <begin position="1343"/>
        <end position="1356"/>
    </location>
</feature>
<evidence type="ECO:0000259" key="3">
    <source>
        <dbReference type="Pfam" id="PF25867"/>
    </source>
</evidence>
<evidence type="ECO:0000256" key="1">
    <source>
        <dbReference type="SAM" id="MobiDB-lite"/>
    </source>
</evidence>
<dbReference type="Pfam" id="PF08782">
    <property type="entry name" value="c-SKI_SMAD_bind"/>
    <property type="match status" value="1"/>
</dbReference>
<dbReference type="SUPFAM" id="SSF63763">
    <property type="entry name" value="SAND domain-like"/>
    <property type="match status" value="1"/>
</dbReference>
<name>A0AAN8JIY1_PATCE</name>
<feature type="compositionally biased region" description="Polar residues" evidence="1">
    <location>
        <begin position="934"/>
        <end position="947"/>
    </location>
</feature>
<feature type="domain" description="Putative Dachshund-homology" evidence="3">
    <location>
        <begin position="1104"/>
        <end position="1191"/>
    </location>
</feature>
<feature type="compositionally biased region" description="Polar residues" evidence="1">
    <location>
        <begin position="15"/>
        <end position="30"/>
    </location>
</feature>